<dbReference type="PROSITE" id="PS50297">
    <property type="entry name" value="ANK_REP_REGION"/>
    <property type="match status" value="2"/>
</dbReference>
<dbReference type="PROSITE" id="PS51228">
    <property type="entry name" value="ACB_2"/>
    <property type="match status" value="1"/>
</dbReference>
<feature type="repeat" description="ANK" evidence="5">
    <location>
        <begin position="299"/>
        <end position="331"/>
    </location>
</feature>
<dbReference type="Gene3D" id="1.25.40.20">
    <property type="entry name" value="Ankyrin repeat-containing domain"/>
    <property type="match status" value="1"/>
</dbReference>
<evidence type="ECO:0000256" key="2">
    <source>
        <dbReference type="ARBA" id="ARBA00022737"/>
    </source>
</evidence>
<protein>
    <recommendedName>
        <fullName evidence="8">ACB domain-containing protein</fullName>
    </recommendedName>
</protein>
<comment type="similarity">
    <text evidence="1">Belongs to the ACBP family.</text>
</comment>
<feature type="repeat" description="ANK" evidence="5">
    <location>
        <begin position="266"/>
        <end position="298"/>
    </location>
</feature>
<dbReference type="SUPFAM" id="SSF48403">
    <property type="entry name" value="Ankyrin repeat"/>
    <property type="match status" value="1"/>
</dbReference>
<evidence type="ECO:0000313" key="10">
    <source>
        <dbReference type="EMBL" id="CAH9123439.1"/>
    </source>
</evidence>
<dbReference type="PRINTS" id="PR01415">
    <property type="entry name" value="ANKYRIN"/>
</dbReference>
<dbReference type="PRINTS" id="PR00689">
    <property type="entry name" value="ACOABINDINGP"/>
</dbReference>
<dbReference type="GO" id="GO:0000062">
    <property type="term" value="F:fatty-acyl-CoA binding"/>
    <property type="evidence" value="ECO:0007669"/>
    <property type="project" value="InterPro"/>
</dbReference>
<feature type="transmembrane region" description="Helical" evidence="7">
    <location>
        <begin position="12"/>
        <end position="31"/>
    </location>
</feature>
<evidence type="ECO:0000256" key="6">
    <source>
        <dbReference type="SAM" id="MobiDB-lite"/>
    </source>
</evidence>
<keyword evidence="11" id="KW-1185">Reference proteome</keyword>
<dbReference type="InterPro" id="IPR000582">
    <property type="entry name" value="Acyl-CoA-binding_protein"/>
</dbReference>
<keyword evidence="3 5" id="KW-0040">ANK repeat</keyword>
<keyword evidence="7" id="KW-0812">Transmembrane</keyword>
<proteinExistence type="inferred from homology"/>
<keyword evidence="7" id="KW-0472">Membrane</keyword>
<dbReference type="EMBL" id="CAMAPF010000008">
    <property type="protein sequence ID" value="CAH9058950.1"/>
    <property type="molecule type" value="Genomic_DNA"/>
</dbReference>
<dbReference type="Gene3D" id="1.20.80.10">
    <property type="match status" value="1"/>
</dbReference>
<gene>
    <name evidence="9" type="ORF">CEPIT_LOCUS1323</name>
    <name evidence="10" type="ORF">CEPIT_LOCUS25222</name>
</gene>
<dbReference type="PANTHER" id="PTHR24119:SF0">
    <property type="entry name" value="ACYL-COA-BINDING DOMAIN-CONTAINING PROTEIN 6"/>
    <property type="match status" value="1"/>
</dbReference>
<dbReference type="AlphaFoldDB" id="A0AAV0BZI8"/>
<evidence type="ECO:0000256" key="3">
    <source>
        <dbReference type="ARBA" id="ARBA00023043"/>
    </source>
</evidence>
<dbReference type="PANTHER" id="PTHR24119">
    <property type="entry name" value="ACYL-COA-BINDING DOMAIN-CONTAINING PROTEIN 6"/>
    <property type="match status" value="1"/>
</dbReference>
<dbReference type="Pfam" id="PF00887">
    <property type="entry name" value="ACBP"/>
    <property type="match status" value="1"/>
</dbReference>
<dbReference type="InterPro" id="IPR035984">
    <property type="entry name" value="Acyl-CoA-binding_sf"/>
</dbReference>
<keyword evidence="2" id="KW-0677">Repeat</keyword>
<feature type="region of interest" description="Disordered" evidence="6">
    <location>
        <begin position="42"/>
        <end position="63"/>
    </location>
</feature>
<evidence type="ECO:0000313" key="9">
    <source>
        <dbReference type="EMBL" id="CAH9058950.1"/>
    </source>
</evidence>
<evidence type="ECO:0000313" key="11">
    <source>
        <dbReference type="Proteomes" id="UP001152523"/>
    </source>
</evidence>
<dbReference type="SMART" id="SM00248">
    <property type="entry name" value="ANK"/>
    <property type="match status" value="2"/>
</dbReference>
<accession>A0AAV0BZI8</accession>
<dbReference type="InterPro" id="IPR002110">
    <property type="entry name" value="Ankyrin_rpt"/>
</dbReference>
<dbReference type="InterPro" id="IPR036770">
    <property type="entry name" value="Ankyrin_rpt-contain_sf"/>
</dbReference>
<evidence type="ECO:0000256" key="1">
    <source>
        <dbReference type="ARBA" id="ARBA00005567"/>
    </source>
</evidence>
<keyword evidence="7" id="KW-1133">Transmembrane helix</keyword>
<name>A0AAV0BZI8_9ASTE</name>
<evidence type="ECO:0000256" key="4">
    <source>
        <dbReference type="ARBA" id="ARBA00023121"/>
    </source>
</evidence>
<organism evidence="9 11">
    <name type="scientific">Cuscuta epithymum</name>
    <dbReference type="NCBI Taxonomy" id="186058"/>
    <lineage>
        <taxon>Eukaryota</taxon>
        <taxon>Viridiplantae</taxon>
        <taxon>Streptophyta</taxon>
        <taxon>Embryophyta</taxon>
        <taxon>Tracheophyta</taxon>
        <taxon>Spermatophyta</taxon>
        <taxon>Magnoliopsida</taxon>
        <taxon>eudicotyledons</taxon>
        <taxon>Gunneridae</taxon>
        <taxon>Pentapetalae</taxon>
        <taxon>asterids</taxon>
        <taxon>lamiids</taxon>
        <taxon>Solanales</taxon>
        <taxon>Convolvulaceae</taxon>
        <taxon>Cuscuteae</taxon>
        <taxon>Cuscuta</taxon>
        <taxon>Cuscuta subgen. Cuscuta</taxon>
    </lineage>
</organism>
<evidence type="ECO:0000259" key="8">
    <source>
        <dbReference type="PROSITE" id="PS51228"/>
    </source>
</evidence>
<dbReference type="SUPFAM" id="SSF47027">
    <property type="entry name" value="Acyl-CoA binding protein"/>
    <property type="match status" value="1"/>
</dbReference>
<evidence type="ECO:0000256" key="7">
    <source>
        <dbReference type="SAM" id="Phobius"/>
    </source>
</evidence>
<feature type="region of interest" description="Disordered" evidence="6">
    <location>
        <begin position="195"/>
        <end position="214"/>
    </location>
</feature>
<evidence type="ECO:0000256" key="5">
    <source>
        <dbReference type="PROSITE-ProRule" id="PRU00023"/>
    </source>
</evidence>
<keyword evidence="4" id="KW-0446">Lipid-binding</keyword>
<comment type="caution">
    <text evidence="9">The sequence shown here is derived from an EMBL/GenBank/DDBJ whole genome shotgun (WGS) entry which is preliminary data.</text>
</comment>
<feature type="compositionally biased region" description="Low complexity" evidence="6">
    <location>
        <begin position="205"/>
        <end position="214"/>
    </location>
</feature>
<dbReference type="EMBL" id="CAMAPF010000930">
    <property type="protein sequence ID" value="CAH9123439.1"/>
    <property type="molecule type" value="Genomic_DNA"/>
</dbReference>
<reference evidence="9" key="1">
    <citation type="submission" date="2022-07" db="EMBL/GenBank/DDBJ databases">
        <authorList>
            <person name="Macas J."/>
            <person name="Novak P."/>
            <person name="Neumann P."/>
        </authorList>
    </citation>
    <scope>NUCLEOTIDE SEQUENCE</scope>
</reference>
<sequence>MSDWQEFVQPVVFGLIFSFLLAKLFSVIFAFRDENLRISRSESVDDDPKAADAQSKAAKDADLLGEETLKEKEPLIQGEDVKSSVYSDYSDDDDWEGVESTELDEVFSAATAFVAATAADRQSVKVSNEVQLQLYGLYKIATEGPCSSPQPSALKMTARAKWQAWQKLGAMPPEEAMQNYIDIITGLYPDWVSGSSTKNNREESGSASGGDSKASMGPVLSTFIYEEEPGNEFKMADIHAFAREGDDNNLIKCIESGVPVDLKDSEGRTPLHWAVDRGHLNTTKVLLSKNANVNEKDNEGQGPLHYAAVCERKDIAELLVENNADIGMKDNEENRAGDLCEFKWPWLCAATE</sequence>
<dbReference type="InterPro" id="IPR014352">
    <property type="entry name" value="FERM/acyl-CoA-bd_prot_sf"/>
</dbReference>
<feature type="domain" description="ACB" evidence="8">
    <location>
        <begin position="103"/>
        <end position="193"/>
    </location>
</feature>
<dbReference type="PROSITE" id="PS50088">
    <property type="entry name" value="ANK_REPEAT"/>
    <property type="match status" value="2"/>
</dbReference>
<dbReference type="Proteomes" id="UP001152523">
    <property type="component" value="Unassembled WGS sequence"/>
</dbReference>
<dbReference type="Pfam" id="PF12796">
    <property type="entry name" value="Ank_2"/>
    <property type="match status" value="1"/>
</dbReference>